<dbReference type="RefSeq" id="XP_002111374.1">
    <property type="nucleotide sequence ID" value="XM_002111338.1"/>
</dbReference>
<dbReference type="GO" id="GO:0004386">
    <property type="term" value="F:helicase activity"/>
    <property type="evidence" value="ECO:0007669"/>
    <property type="project" value="UniProtKB-KW"/>
</dbReference>
<dbReference type="InterPro" id="IPR038718">
    <property type="entry name" value="SNF2-like_sf"/>
</dbReference>
<evidence type="ECO:0000256" key="8">
    <source>
        <dbReference type="ARBA" id="ARBA00023242"/>
    </source>
</evidence>
<dbReference type="STRING" id="10228.B3RUJ5"/>
<keyword evidence="7" id="KW-0238">DNA-binding</keyword>
<evidence type="ECO:0000256" key="6">
    <source>
        <dbReference type="ARBA" id="ARBA00022840"/>
    </source>
</evidence>
<dbReference type="SMART" id="SM00487">
    <property type="entry name" value="DEXDc"/>
    <property type="match status" value="1"/>
</dbReference>
<dbReference type="Pfam" id="PF00176">
    <property type="entry name" value="SNF2-rel_dom"/>
    <property type="match status" value="1"/>
</dbReference>
<gene>
    <name evidence="12" type="ORF">TRIADDRAFT_55311</name>
</gene>
<proteinExistence type="inferred from homology"/>
<protein>
    <recommendedName>
        <fullName evidence="14">Helicase ATP-binding domain-containing protein</fullName>
    </recommendedName>
</protein>
<evidence type="ECO:0000256" key="9">
    <source>
        <dbReference type="SAM" id="MobiDB-lite"/>
    </source>
</evidence>
<dbReference type="GO" id="GO:0005634">
    <property type="term" value="C:nucleus"/>
    <property type="evidence" value="ECO:0000318"/>
    <property type="project" value="GO_Central"/>
</dbReference>
<dbReference type="InParanoid" id="B3RUJ5"/>
<evidence type="ECO:0000256" key="5">
    <source>
        <dbReference type="ARBA" id="ARBA00022806"/>
    </source>
</evidence>
<dbReference type="AlphaFoldDB" id="B3RUJ5"/>
<evidence type="ECO:0000259" key="11">
    <source>
        <dbReference type="PROSITE" id="PS51194"/>
    </source>
</evidence>
<evidence type="ECO:0000259" key="10">
    <source>
        <dbReference type="PROSITE" id="PS51192"/>
    </source>
</evidence>
<dbReference type="SMART" id="SM00490">
    <property type="entry name" value="HELICc"/>
    <property type="match status" value="1"/>
</dbReference>
<dbReference type="GO" id="GO:0140658">
    <property type="term" value="F:ATP-dependent chromatin remodeler activity"/>
    <property type="evidence" value="ECO:0000318"/>
    <property type="project" value="GO_Central"/>
</dbReference>
<feature type="domain" description="Helicase C-terminal" evidence="11">
    <location>
        <begin position="706"/>
        <end position="880"/>
    </location>
</feature>
<keyword evidence="8" id="KW-0539">Nucleus</keyword>
<keyword evidence="5" id="KW-0347">Helicase</keyword>
<dbReference type="GO" id="GO:0005524">
    <property type="term" value="F:ATP binding"/>
    <property type="evidence" value="ECO:0007669"/>
    <property type="project" value="UniProtKB-KW"/>
</dbReference>
<dbReference type="OrthoDB" id="2020972at2759"/>
<evidence type="ECO:0008006" key="14">
    <source>
        <dbReference type="Google" id="ProtNLM"/>
    </source>
</evidence>
<evidence type="ECO:0000256" key="1">
    <source>
        <dbReference type="ARBA" id="ARBA00004123"/>
    </source>
</evidence>
<feature type="compositionally biased region" description="Basic and acidic residues" evidence="9">
    <location>
        <begin position="189"/>
        <end position="201"/>
    </location>
</feature>
<dbReference type="GO" id="GO:0003677">
    <property type="term" value="F:DNA binding"/>
    <property type="evidence" value="ECO:0007669"/>
    <property type="project" value="UniProtKB-KW"/>
</dbReference>
<feature type="region of interest" description="Disordered" evidence="9">
    <location>
        <begin position="647"/>
        <end position="672"/>
    </location>
</feature>
<keyword evidence="4" id="KW-0378">Hydrolase</keyword>
<dbReference type="GO" id="GO:0006325">
    <property type="term" value="P:chromatin organization"/>
    <property type="evidence" value="ECO:0000318"/>
    <property type="project" value="GO_Central"/>
</dbReference>
<dbReference type="PhylomeDB" id="B3RUJ5"/>
<dbReference type="CDD" id="cd18793">
    <property type="entry name" value="SF2_C_SNF"/>
    <property type="match status" value="1"/>
</dbReference>
<feature type="region of interest" description="Disordered" evidence="9">
    <location>
        <begin position="155"/>
        <end position="207"/>
    </location>
</feature>
<dbReference type="InterPro" id="IPR044574">
    <property type="entry name" value="ARIP4-like"/>
</dbReference>
<dbReference type="PANTHER" id="PTHR45797">
    <property type="entry name" value="RAD54-LIKE"/>
    <property type="match status" value="1"/>
</dbReference>
<dbReference type="KEGG" id="tad:TRIADDRAFT_55311"/>
<dbReference type="HOGENOM" id="CLU_000315_11_3_1"/>
<feature type="compositionally biased region" description="Basic and acidic residues" evidence="9">
    <location>
        <begin position="654"/>
        <end position="672"/>
    </location>
</feature>
<dbReference type="GO" id="GO:0003712">
    <property type="term" value="F:transcription coregulator activity"/>
    <property type="evidence" value="ECO:0000318"/>
    <property type="project" value="GO_Central"/>
</dbReference>
<dbReference type="Gene3D" id="3.40.50.10810">
    <property type="entry name" value="Tandem AAA-ATPase domain"/>
    <property type="match status" value="1"/>
</dbReference>
<evidence type="ECO:0000256" key="7">
    <source>
        <dbReference type="ARBA" id="ARBA00023125"/>
    </source>
</evidence>
<feature type="region of interest" description="Disordered" evidence="9">
    <location>
        <begin position="1"/>
        <end position="21"/>
    </location>
</feature>
<organism evidence="12 13">
    <name type="scientific">Trichoplax adhaerens</name>
    <name type="common">Trichoplax reptans</name>
    <dbReference type="NCBI Taxonomy" id="10228"/>
    <lineage>
        <taxon>Eukaryota</taxon>
        <taxon>Metazoa</taxon>
        <taxon>Placozoa</taxon>
        <taxon>Uniplacotomia</taxon>
        <taxon>Trichoplacea</taxon>
        <taxon>Trichoplacidae</taxon>
        <taxon>Trichoplax</taxon>
    </lineage>
</organism>
<evidence type="ECO:0000313" key="13">
    <source>
        <dbReference type="Proteomes" id="UP000009022"/>
    </source>
</evidence>
<dbReference type="PROSITE" id="PS51194">
    <property type="entry name" value="HELICASE_CTER"/>
    <property type="match status" value="1"/>
</dbReference>
<name>B3RUJ5_TRIAD</name>
<feature type="domain" description="Helicase ATP-binding" evidence="10">
    <location>
        <begin position="279"/>
        <end position="499"/>
    </location>
</feature>
<dbReference type="GO" id="GO:0016887">
    <property type="term" value="F:ATP hydrolysis activity"/>
    <property type="evidence" value="ECO:0007669"/>
    <property type="project" value="InterPro"/>
</dbReference>
<dbReference type="InterPro" id="IPR049730">
    <property type="entry name" value="SNF2/RAD54-like_C"/>
</dbReference>
<dbReference type="Proteomes" id="UP000009022">
    <property type="component" value="Unassembled WGS sequence"/>
</dbReference>
<dbReference type="GeneID" id="6752587"/>
<comment type="similarity">
    <text evidence="2">Belongs to the SNF2/RAD54 helicase family.</text>
</comment>
<keyword evidence="3" id="KW-0547">Nucleotide-binding</keyword>
<dbReference type="Pfam" id="PF00271">
    <property type="entry name" value="Helicase_C"/>
    <property type="match status" value="1"/>
</dbReference>
<reference evidence="12 13" key="1">
    <citation type="journal article" date="2008" name="Nature">
        <title>The Trichoplax genome and the nature of placozoans.</title>
        <authorList>
            <person name="Srivastava M."/>
            <person name="Begovic E."/>
            <person name="Chapman J."/>
            <person name="Putnam N.H."/>
            <person name="Hellsten U."/>
            <person name="Kawashima T."/>
            <person name="Kuo A."/>
            <person name="Mitros T."/>
            <person name="Salamov A."/>
            <person name="Carpenter M.L."/>
            <person name="Signorovitch A.Y."/>
            <person name="Moreno M.A."/>
            <person name="Kamm K."/>
            <person name="Grimwood J."/>
            <person name="Schmutz J."/>
            <person name="Shapiro H."/>
            <person name="Grigoriev I.V."/>
            <person name="Buss L.W."/>
            <person name="Schierwater B."/>
            <person name="Dellaporta S.L."/>
            <person name="Rokhsar D.S."/>
        </authorList>
    </citation>
    <scope>NUCLEOTIDE SEQUENCE [LARGE SCALE GENOMIC DNA]</scope>
    <source>
        <strain evidence="12 13">Grell-BS-1999</strain>
    </source>
</reference>
<dbReference type="FunCoup" id="B3RUJ5">
    <property type="interactions" value="453"/>
</dbReference>
<dbReference type="InterPro" id="IPR000330">
    <property type="entry name" value="SNF2_N"/>
</dbReference>
<dbReference type="PANTHER" id="PTHR45797:SF1">
    <property type="entry name" value="HELICASE ARIP4"/>
    <property type="match status" value="1"/>
</dbReference>
<dbReference type="OMA" id="TIQNWYS"/>
<dbReference type="InterPro" id="IPR001650">
    <property type="entry name" value="Helicase_C-like"/>
</dbReference>
<evidence type="ECO:0000313" key="12">
    <source>
        <dbReference type="EMBL" id="EDV25341.1"/>
    </source>
</evidence>
<dbReference type="eggNOG" id="KOG1016">
    <property type="taxonomic scope" value="Eukaryota"/>
</dbReference>
<dbReference type="Gene3D" id="3.40.50.300">
    <property type="entry name" value="P-loop containing nucleotide triphosphate hydrolases"/>
    <property type="match status" value="1"/>
</dbReference>
<dbReference type="PROSITE" id="PS51192">
    <property type="entry name" value="HELICASE_ATP_BIND_1"/>
    <property type="match status" value="1"/>
</dbReference>
<feature type="compositionally biased region" description="Basic and acidic residues" evidence="9">
    <location>
        <begin position="159"/>
        <end position="169"/>
    </location>
</feature>
<sequence length="954" mass="108712">MKRQHPLSNQPSHPLTANFNRSNDTLQYPFFFSDYQSKRKKIQPVQPFRALSQPTLQAQHQERQRLTRLGLINDPSYHIPDIADELTPVAASLSNPVVILDGSSDEEATQEAIHQLSSGYHSSISSEDSKMVVHSTSSVTNPCTSSSCIVVIDSSSEDENSHDNNKSKNETFSPKQTIQLADDPSGRQQIKDTDRPGEEKTIAGYYSLSSDDEELTSDDVYKHYLTLRNSPPSRGIINANHPTSEIDICISPHLIPVLKTHQVAGIKFLFNNVVESFKRYRISDGLGCILAHSMGLGKTLQVVAFIEIFLRALSAKCVLCIVPLSTLDHWLNEINYWLPSSTSAHLSKFNYQRPFKVYQISSNCKSLKDRANIINEWRNIGGVLIIGYDMYRILMTMSAYQNNTKKKGKKVASSDSMEIVDLDLIEEKSQYIKDIRLALSDPGPDLVICDEGHILKNATASVTKTLKEIKTKRRIVLTGYPIQNNLIEYWCMVDFVRPNYLGDKKQFSNMFERPIANGECVDSTPNDIKKMRFRSYVLQKMLKGFVQRRSQKILKDALLPKKEYVLLIRMSPIQERLYNAFIECVIKKNWTKISLKIGANVLLAFSVLYKVWNHPDVLHRAIMEQDKTYQNDILNDADRDLELELGANTSNDNSDVHGNHETKVTRRTNKTEDEGSSIDYSWAFPSMAHYAPGVLEHGGKMVILMDLIENSVKLGDRMLIFSQSLVTLSIIEHFLSKIEIPCTSSEGNNKKWAKNESYFRIDGSVPSHERSRLIDLFNSPDNNSVWLFLISTRAGNLGINLVAANRVVIYDSAWNPCYDNQAAFRIYRYGQKKPCYIYRLVGSNTMEHVIYKRQIRKQGLSRRIIDERHPGAVFTSRELETTIQSTYTHEPYVDLSKLQFDDLLMANTIKKNGHWLTKAPFEHESLLLDDKDQELTREEERQATQGAVIVPNYI</sequence>
<dbReference type="InterPro" id="IPR027417">
    <property type="entry name" value="P-loop_NTPase"/>
</dbReference>
<evidence type="ECO:0000256" key="3">
    <source>
        <dbReference type="ARBA" id="ARBA00022741"/>
    </source>
</evidence>
<comment type="subcellular location">
    <subcellularLocation>
        <location evidence="1">Nucleus</location>
    </subcellularLocation>
</comment>
<dbReference type="EMBL" id="DS985244">
    <property type="protein sequence ID" value="EDV25341.1"/>
    <property type="molecule type" value="Genomic_DNA"/>
</dbReference>
<accession>B3RUJ5</accession>
<keyword evidence="6" id="KW-0067">ATP-binding</keyword>
<dbReference type="InterPro" id="IPR014001">
    <property type="entry name" value="Helicase_ATP-bd"/>
</dbReference>
<evidence type="ECO:0000256" key="4">
    <source>
        <dbReference type="ARBA" id="ARBA00022801"/>
    </source>
</evidence>
<feature type="compositionally biased region" description="Polar residues" evidence="9">
    <location>
        <begin position="170"/>
        <end position="179"/>
    </location>
</feature>
<evidence type="ECO:0000256" key="2">
    <source>
        <dbReference type="ARBA" id="ARBA00007025"/>
    </source>
</evidence>
<dbReference type="CTD" id="6752587"/>
<dbReference type="SUPFAM" id="SSF52540">
    <property type="entry name" value="P-loop containing nucleoside triphosphate hydrolases"/>
    <property type="match status" value="2"/>
</dbReference>
<keyword evidence="13" id="KW-1185">Reference proteome</keyword>